<keyword evidence="2" id="KW-1185">Reference proteome</keyword>
<gene>
    <name evidence="1" type="ORF">Vadar_027714</name>
</gene>
<dbReference type="EMBL" id="CM037154">
    <property type="protein sequence ID" value="KAH7861558.1"/>
    <property type="molecule type" value="Genomic_DNA"/>
</dbReference>
<reference evidence="1 2" key="1">
    <citation type="journal article" date="2021" name="Hortic Res">
        <title>High-quality reference genome and annotation aids understanding of berry development for evergreen blueberry (Vaccinium darrowii).</title>
        <authorList>
            <person name="Yu J."/>
            <person name="Hulse-Kemp A.M."/>
            <person name="Babiker E."/>
            <person name="Staton M."/>
        </authorList>
    </citation>
    <scope>NUCLEOTIDE SEQUENCE [LARGE SCALE GENOMIC DNA]</scope>
    <source>
        <strain evidence="2">cv. NJ 8807/NJ 8810</strain>
        <tissue evidence="1">Young leaf</tissue>
    </source>
</reference>
<proteinExistence type="predicted"/>
<evidence type="ECO:0000313" key="1">
    <source>
        <dbReference type="EMBL" id="KAH7861558.1"/>
    </source>
</evidence>
<evidence type="ECO:0000313" key="2">
    <source>
        <dbReference type="Proteomes" id="UP000828048"/>
    </source>
</evidence>
<organism evidence="1 2">
    <name type="scientific">Vaccinium darrowii</name>
    <dbReference type="NCBI Taxonomy" id="229202"/>
    <lineage>
        <taxon>Eukaryota</taxon>
        <taxon>Viridiplantae</taxon>
        <taxon>Streptophyta</taxon>
        <taxon>Embryophyta</taxon>
        <taxon>Tracheophyta</taxon>
        <taxon>Spermatophyta</taxon>
        <taxon>Magnoliopsida</taxon>
        <taxon>eudicotyledons</taxon>
        <taxon>Gunneridae</taxon>
        <taxon>Pentapetalae</taxon>
        <taxon>asterids</taxon>
        <taxon>Ericales</taxon>
        <taxon>Ericaceae</taxon>
        <taxon>Vaccinioideae</taxon>
        <taxon>Vaccinieae</taxon>
        <taxon>Vaccinium</taxon>
    </lineage>
</organism>
<dbReference type="Proteomes" id="UP000828048">
    <property type="component" value="Chromosome 4"/>
</dbReference>
<sequence length="490" mass="53669">MDAACDRNLDTGDRRDHSVHSPAMSGGKRIVNEMDFFSNQNHLNTKKNLWVDVKKESAAHVQGMPPGYEIDTGLNLLTTPTDSDKSVVDDETSPNIQEKRSQRNKLAVLQAELNRMNTENQQLRSMLNHLNNNYNSLQMHIASLIHRKQIEKSKTVEERQIIDGIVEEKRCGGAMVARQFIPEKYELSAERRSQGGCHGHDGDKIAGFDPNRSTERRDGQRFGREDSPRASKESDQTTMDQAAMRRVRVSVRARSEASMISDGCQWRKYGQKMAKGNPCPRAYYRCTMAVSCPVRKQVQRCAEDRTILTTTYEGNHNHPLPPAALTMVSTTSAAASMLLSGSTSSSDHAGKLLNSTPVLPYPSSPNLATISASSPFPTITLDLTNTPNPSSHFHKPPPPPPPPQGPLGHIHFPNQNSACGPQTNFSQALYNQTSKFCGLQGSREMMSAATAAAAITADPDLTAALVAAIASVMGNVSPHSNNNSNNNNTR</sequence>
<name>A0ACB7Z860_9ERIC</name>
<comment type="caution">
    <text evidence="1">The sequence shown here is derived from an EMBL/GenBank/DDBJ whole genome shotgun (WGS) entry which is preliminary data.</text>
</comment>
<protein>
    <submittedName>
        <fullName evidence="1">Uncharacterized protein</fullName>
    </submittedName>
</protein>
<accession>A0ACB7Z860</accession>